<dbReference type="InterPro" id="IPR011992">
    <property type="entry name" value="EF-hand-dom_pair"/>
</dbReference>
<comment type="caution">
    <text evidence="6">The sequence shown here is derived from an EMBL/GenBank/DDBJ whole genome shotgun (WGS) entry which is preliminary data.</text>
</comment>
<dbReference type="InterPro" id="IPR034325">
    <property type="entry name" value="S-100_dom"/>
</dbReference>
<dbReference type="GO" id="GO:0046914">
    <property type="term" value="F:transition metal ion binding"/>
    <property type="evidence" value="ECO:0007669"/>
    <property type="project" value="InterPro"/>
</dbReference>
<accession>A0AAW1ANF6</accession>
<evidence type="ECO:0000256" key="3">
    <source>
        <dbReference type="ARBA" id="ARBA00022737"/>
    </source>
</evidence>
<dbReference type="PANTHER" id="PTHR11639:SF59">
    <property type="entry name" value="PROTEIN S100-A2"/>
    <property type="match status" value="1"/>
</dbReference>
<dbReference type="EMBL" id="JAOTOJ010000019">
    <property type="protein sequence ID" value="KAK9391041.1"/>
    <property type="molecule type" value="Genomic_DNA"/>
</dbReference>
<dbReference type="Pfam" id="PF01023">
    <property type="entry name" value="S_100"/>
    <property type="match status" value="1"/>
</dbReference>
<dbReference type="AlphaFoldDB" id="A0AAW1ANF6"/>
<keyword evidence="7" id="KW-1185">Reference proteome</keyword>
<sequence length="118" mass="13851">MLSHPSFFSSLSQLESKMETPLEEALGVMVETFYKYSAKEGDKYKLNKKEMKELLLEEMPNFVKGKINERGFEFLMEKLDNNEDEELDFQEYAVFLALTASLCYAFFQECADENNRKQ</sequence>
<evidence type="ECO:0000259" key="5">
    <source>
        <dbReference type="PROSITE" id="PS50222"/>
    </source>
</evidence>
<protein>
    <recommendedName>
        <fullName evidence="5">EF-hand domain-containing protein</fullName>
    </recommendedName>
</protein>
<reference evidence="6 7" key="1">
    <citation type="journal article" date="2024" name="Proc. Natl. Acad. Sci. U.S.A.">
        <title>The genetic regulatory architecture and epigenomic basis for age-related changes in rattlesnake venom.</title>
        <authorList>
            <person name="Hogan M.P."/>
            <person name="Holding M.L."/>
            <person name="Nystrom G.S."/>
            <person name="Colston T.J."/>
            <person name="Bartlett D.A."/>
            <person name="Mason A.J."/>
            <person name="Ellsworth S.A."/>
            <person name="Rautsaw R.M."/>
            <person name="Lawrence K.C."/>
            <person name="Strickland J.L."/>
            <person name="He B."/>
            <person name="Fraser P."/>
            <person name="Margres M.J."/>
            <person name="Gilbert D.M."/>
            <person name="Gibbs H.L."/>
            <person name="Parkinson C.L."/>
            <person name="Rokyta D.R."/>
        </authorList>
    </citation>
    <scope>NUCLEOTIDE SEQUENCE [LARGE SCALE GENOMIC DNA]</scope>
    <source>
        <strain evidence="6">DRR0105</strain>
    </source>
</reference>
<dbReference type="CDD" id="cd00213">
    <property type="entry name" value="S-100"/>
    <property type="match status" value="1"/>
</dbReference>
<dbReference type="InterPro" id="IPR001751">
    <property type="entry name" value="S100/CaBP7/8-like_CS"/>
</dbReference>
<evidence type="ECO:0000256" key="1">
    <source>
        <dbReference type="ARBA" id="ARBA00007323"/>
    </source>
</evidence>
<organism evidence="6 7">
    <name type="scientific">Crotalus adamanteus</name>
    <name type="common">Eastern diamondback rattlesnake</name>
    <dbReference type="NCBI Taxonomy" id="8729"/>
    <lineage>
        <taxon>Eukaryota</taxon>
        <taxon>Metazoa</taxon>
        <taxon>Chordata</taxon>
        <taxon>Craniata</taxon>
        <taxon>Vertebrata</taxon>
        <taxon>Euteleostomi</taxon>
        <taxon>Lepidosauria</taxon>
        <taxon>Squamata</taxon>
        <taxon>Bifurcata</taxon>
        <taxon>Unidentata</taxon>
        <taxon>Episquamata</taxon>
        <taxon>Toxicofera</taxon>
        <taxon>Serpentes</taxon>
        <taxon>Colubroidea</taxon>
        <taxon>Viperidae</taxon>
        <taxon>Crotalinae</taxon>
        <taxon>Crotalus</taxon>
    </lineage>
</organism>
<keyword evidence="2" id="KW-0479">Metal-binding</keyword>
<evidence type="ECO:0000256" key="2">
    <source>
        <dbReference type="ARBA" id="ARBA00022723"/>
    </source>
</evidence>
<dbReference type="SUPFAM" id="SSF47473">
    <property type="entry name" value="EF-hand"/>
    <property type="match status" value="1"/>
</dbReference>
<dbReference type="PROSITE" id="PS00303">
    <property type="entry name" value="S100_CABP"/>
    <property type="match status" value="1"/>
</dbReference>
<gene>
    <name evidence="6" type="ORF">NXF25_018371</name>
</gene>
<dbReference type="GO" id="GO:0048306">
    <property type="term" value="F:calcium-dependent protein binding"/>
    <property type="evidence" value="ECO:0007669"/>
    <property type="project" value="TreeGrafter"/>
</dbReference>
<proteinExistence type="inferred from homology"/>
<dbReference type="Proteomes" id="UP001474421">
    <property type="component" value="Unassembled WGS sequence"/>
</dbReference>
<dbReference type="Gene3D" id="1.10.238.10">
    <property type="entry name" value="EF-hand"/>
    <property type="match status" value="1"/>
</dbReference>
<keyword evidence="4" id="KW-0106">Calcium</keyword>
<feature type="domain" description="EF-hand" evidence="5">
    <location>
        <begin position="67"/>
        <end position="102"/>
    </location>
</feature>
<name>A0AAW1ANF6_CROAD</name>
<dbReference type="InterPro" id="IPR002048">
    <property type="entry name" value="EF_hand_dom"/>
</dbReference>
<comment type="similarity">
    <text evidence="1">Belongs to the S-100 family.</text>
</comment>
<dbReference type="SMART" id="SM01394">
    <property type="entry name" value="S_100"/>
    <property type="match status" value="1"/>
</dbReference>
<evidence type="ECO:0000256" key="4">
    <source>
        <dbReference type="ARBA" id="ARBA00022837"/>
    </source>
</evidence>
<evidence type="ECO:0000313" key="6">
    <source>
        <dbReference type="EMBL" id="KAK9391041.1"/>
    </source>
</evidence>
<keyword evidence="3" id="KW-0677">Repeat</keyword>
<dbReference type="PANTHER" id="PTHR11639">
    <property type="entry name" value="S100 CALCIUM-BINDING PROTEIN"/>
    <property type="match status" value="1"/>
</dbReference>
<dbReference type="InterPro" id="IPR013787">
    <property type="entry name" value="S100_Ca-bd_sub"/>
</dbReference>
<dbReference type="PROSITE" id="PS50222">
    <property type="entry name" value="EF_HAND_2"/>
    <property type="match status" value="1"/>
</dbReference>
<evidence type="ECO:0000313" key="7">
    <source>
        <dbReference type="Proteomes" id="UP001474421"/>
    </source>
</evidence>
<dbReference type="GO" id="GO:0005509">
    <property type="term" value="F:calcium ion binding"/>
    <property type="evidence" value="ECO:0007669"/>
    <property type="project" value="InterPro"/>
</dbReference>